<evidence type="ECO:0000313" key="3">
    <source>
        <dbReference type="Proteomes" id="UP000618754"/>
    </source>
</evidence>
<gene>
    <name evidence="2" type="ORF">IDJ75_03735</name>
</gene>
<dbReference type="InterPro" id="IPR013740">
    <property type="entry name" value="Redoxin"/>
</dbReference>
<dbReference type="SUPFAM" id="SSF52833">
    <property type="entry name" value="Thioredoxin-like"/>
    <property type="match status" value="1"/>
</dbReference>
<dbReference type="CDD" id="cd02966">
    <property type="entry name" value="TlpA_like_family"/>
    <property type="match status" value="1"/>
</dbReference>
<reference evidence="2 3" key="1">
    <citation type="submission" date="2020-09" db="EMBL/GenBank/DDBJ databases">
        <title>Novel species of Mucilaginibacter isolated from a glacier on the Tibetan Plateau.</title>
        <authorList>
            <person name="Liu Q."/>
            <person name="Xin Y.-H."/>
        </authorList>
    </citation>
    <scope>NUCLEOTIDE SEQUENCE [LARGE SCALE GENOMIC DNA]</scope>
    <source>
        <strain evidence="2 3">CGMCC 1.13878</strain>
    </source>
</reference>
<protein>
    <submittedName>
        <fullName evidence="2">TlpA family protein disulfide reductase</fullName>
    </submittedName>
</protein>
<feature type="domain" description="Thioredoxin" evidence="1">
    <location>
        <begin position="30"/>
        <end position="170"/>
    </location>
</feature>
<accession>A0ABR7X3M0</accession>
<comment type="caution">
    <text evidence="2">The sequence shown here is derived from an EMBL/GenBank/DDBJ whole genome shotgun (WGS) entry which is preliminary data.</text>
</comment>
<dbReference type="EMBL" id="JACWMW010000001">
    <property type="protein sequence ID" value="MBD1384377.1"/>
    <property type="molecule type" value="Genomic_DNA"/>
</dbReference>
<organism evidence="2 3">
    <name type="scientific">Mucilaginibacter rigui</name>
    <dbReference type="NCBI Taxonomy" id="534635"/>
    <lineage>
        <taxon>Bacteria</taxon>
        <taxon>Pseudomonadati</taxon>
        <taxon>Bacteroidota</taxon>
        <taxon>Sphingobacteriia</taxon>
        <taxon>Sphingobacteriales</taxon>
        <taxon>Sphingobacteriaceae</taxon>
        <taxon>Mucilaginibacter</taxon>
    </lineage>
</organism>
<dbReference type="InterPro" id="IPR036249">
    <property type="entry name" value="Thioredoxin-like_sf"/>
</dbReference>
<dbReference type="PANTHER" id="PTHR42852:SF17">
    <property type="entry name" value="THIOREDOXIN-LIKE PROTEIN HI_1115"/>
    <property type="match status" value="1"/>
</dbReference>
<name>A0ABR7X3M0_9SPHI</name>
<dbReference type="Proteomes" id="UP000618754">
    <property type="component" value="Unassembled WGS sequence"/>
</dbReference>
<keyword evidence="3" id="KW-1185">Reference proteome</keyword>
<proteinExistence type="predicted"/>
<dbReference type="PROSITE" id="PS51352">
    <property type="entry name" value="THIOREDOXIN_2"/>
    <property type="match status" value="1"/>
</dbReference>
<sequence length="171" mass="18763">MVLLFVPAAKGLLLRGLMKTGLFQPDITSISKPVQVPDISFRNVKGENITLSSLKGKVVFINFWATWCPPCIAEMPSINTLYQKLATDKNIIFLMADADGRPEQALLFLKKKNYDLPVYAATTAVPANVSAGTIPTTIVLNKKGAMVYHHEGVADYTNDKFAAYLQQLSAE</sequence>
<dbReference type="InterPro" id="IPR013766">
    <property type="entry name" value="Thioredoxin_domain"/>
</dbReference>
<evidence type="ECO:0000259" key="1">
    <source>
        <dbReference type="PROSITE" id="PS51352"/>
    </source>
</evidence>
<dbReference type="Pfam" id="PF08534">
    <property type="entry name" value="Redoxin"/>
    <property type="match status" value="1"/>
</dbReference>
<dbReference type="PANTHER" id="PTHR42852">
    <property type="entry name" value="THIOL:DISULFIDE INTERCHANGE PROTEIN DSBE"/>
    <property type="match status" value="1"/>
</dbReference>
<evidence type="ECO:0000313" key="2">
    <source>
        <dbReference type="EMBL" id="MBD1384377.1"/>
    </source>
</evidence>
<dbReference type="Gene3D" id="3.40.30.10">
    <property type="entry name" value="Glutaredoxin"/>
    <property type="match status" value="1"/>
</dbReference>
<dbReference type="InterPro" id="IPR050553">
    <property type="entry name" value="Thioredoxin_ResA/DsbE_sf"/>
</dbReference>